<protein>
    <submittedName>
        <fullName evidence="1">Uncharacterized protein</fullName>
    </submittedName>
</protein>
<dbReference type="EMBL" id="BGPR01000468">
    <property type="protein sequence ID" value="GBM21837.1"/>
    <property type="molecule type" value="Genomic_DNA"/>
</dbReference>
<dbReference type="Proteomes" id="UP000499080">
    <property type="component" value="Unassembled WGS sequence"/>
</dbReference>
<sequence>MGNNIDFLSMDHWLETGSLKYIKISAKPIGIDVETSTSKSAEEDSLTAAVQAGFSDESLTADATELPDLELSDKMHSSTYLGYKYHN</sequence>
<comment type="caution">
    <text evidence="1">The sequence shown here is derived from an EMBL/GenBank/DDBJ whole genome shotgun (WGS) entry which is preliminary data.</text>
</comment>
<evidence type="ECO:0000313" key="2">
    <source>
        <dbReference type="Proteomes" id="UP000499080"/>
    </source>
</evidence>
<dbReference type="AlphaFoldDB" id="A0A4Y2DZM3"/>
<proteinExistence type="predicted"/>
<gene>
    <name evidence="1" type="ORF">AVEN_32832_1</name>
</gene>
<keyword evidence="2" id="KW-1185">Reference proteome</keyword>
<reference evidence="1 2" key="1">
    <citation type="journal article" date="2019" name="Sci. Rep.">
        <title>Orb-weaving spider Araneus ventricosus genome elucidates the spidroin gene catalogue.</title>
        <authorList>
            <person name="Kono N."/>
            <person name="Nakamura H."/>
            <person name="Ohtoshi R."/>
            <person name="Moran D.A.P."/>
            <person name="Shinohara A."/>
            <person name="Yoshida Y."/>
            <person name="Fujiwara M."/>
            <person name="Mori M."/>
            <person name="Tomita M."/>
            <person name="Arakawa K."/>
        </authorList>
    </citation>
    <scope>NUCLEOTIDE SEQUENCE [LARGE SCALE GENOMIC DNA]</scope>
</reference>
<accession>A0A4Y2DZM3</accession>
<name>A0A4Y2DZM3_ARAVE</name>
<organism evidence="1 2">
    <name type="scientific">Araneus ventricosus</name>
    <name type="common">Orbweaver spider</name>
    <name type="synonym">Epeira ventricosa</name>
    <dbReference type="NCBI Taxonomy" id="182803"/>
    <lineage>
        <taxon>Eukaryota</taxon>
        <taxon>Metazoa</taxon>
        <taxon>Ecdysozoa</taxon>
        <taxon>Arthropoda</taxon>
        <taxon>Chelicerata</taxon>
        <taxon>Arachnida</taxon>
        <taxon>Araneae</taxon>
        <taxon>Araneomorphae</taxon>
        <taxon>Entelegynae</taxon>
        <taxon>Araneoidea</taxon>
        <taxon>Araneidae</taxon>
        <taxon>Araneus</taxon>
    </lineage>
</organism>
<evidence type="ECO:0000313" key="1">
    <source>
        <dbReference type="EMBL" id="GBM21837.1"/>
    </source>
</evidence>